<evidence type="ECO:0000256" key="4">
    <source>
        <dbReference type="ARBA" id="ARBA00022475"/>
    </source>
</evidence>
<keyword evidence="6 8" id="KW-1133">Transmembrane helix</keyword>
<dbReference type="CDD" id="cd06261">
    <property type="entry name" value="TM_PBP2"/>
    <property type="match status" value="1"/>
</dbReference>
<evidence type="ECO:0000313" key="12">
    <source>
        <dbReference type="EMBL" id="CAB5009447.1"/>
    </source>
</evidence>
<feature type="transmembrane region" description="Helical" evidence="8">
    <location>
        <begin position="209"/>
        <end position="230"/>
    </location>
</feature>
<dbReference type="PANTHER" id="PTHR42929:SF1">
    <property type="entry name" value="INNER MEMBRANE ABC TRANSPORTER PERMEASE PROTEIN YDCU-RELATED"/>
    <property type="match status" value="1"/>
</dbReference>
<evidence type="ECO:0000313" key="10">
    <source>
        <dbReference type="EMBL" id="CAB4660363.1"/>
    </source>
</evidence>
<dbReference type="EMBL" id="CAEZWM010000110">
    <property type="protein sequence ID" value="CAB4660363.1"/>
    <property type="molecule type" value="Genomic_DNA"/>
</dbReference>
<keyword evidence="7 8" id="KW-0472">Membrane</keyword>
<evidence type="ECO:0000256" key="1">
    <source>
        <dbReference type="ARBA" id="ARBA00004651"/>
    </source>
</evidence>
<sequence>MSAKIERDAEGRKQARYAPWLLLVPGLLWLLWFFYLPLYSLFRMSLSTKPSRFAVPEFGWAWSNYSQAFSQYGAQFQRSFTYALAATIAALLIAYPIAYVIAFRGGRYRNVLLGLVVVPFFTNFLIRTLAWKTILGNQGPLISLLHTIGVLGPNETLLRTPIAVIGGLTYNFLPFMVLPIYVSLEKIDPRLLDAARDLYSNTWRGFRKIIIPLSLPGVFAGSLLVFIPAAGDFVNSYYLGNAKTTMIGSVVQDQFLVQNNYPIAAALSFVFIAIVMVVVAIYSRLLGTEEIA</sequence>
<feature type="transmembrane region" description="Helical" evidence="8">
    <location>
        <begin position="110"/>
        <end position="130"/>
    </location>
</feature>
<comment type="similarity">
    <text evidence="2">Belongs to the binding-protein-dependent transport system permease family. CysTW subfamily.</text>
</comment>
<evidence type="ECO:0000256" key="2">
    <source>
        <dbReference type="ARBA" id="ARBA00007069"/>
    </source>
</evidence>
<name>A0A6J6LI94_9ZZZZ</name>
<dbReference type="Gene3D" id="1.10.3720.10">
    <property type="entry name" value="MetI-like"/>
    <property type="match status" value="1"/>
</dbReference>
<feature type="transmembrane region" description="Helical" evidence="8">
    <location>
        <begin position="162"/>
        <end position="182"/>
    </location>
</feature>
<dbReference type="EMBL" id="CAEZZU010000216">
    <property type="protein sequence ID" value="CAB4788877.1"/>
    <property type="molecule type" value="Genomic_DNA"/>
</dbReference>
<dbReference type="EMBL" id="CAFBPF010000064">
    <property type="protein sequence ID" value="CAB5009447.1"/>
    <property type="molecule type" value="Genomic_DNA"/>
</dbReference>
<evidence type="ECO:0000256" key="8">
    <source>
        <dbReference type="SAM" id="Phobius"/>
    </source>
</evidence>
<keyword evidence="4" id="KW-1003">Cell membrane</keyword>
<dbReference type="PANTHER" id="PTHR42929">
    <property type="entry name" value="INNER MEMBRANE ABC TRANSPORTER PERMEASE PROTEIN YDCU-RELATED-RELATED"/>
    <property type="match status" value="1"/>
</dbReference>
<dbReference type="InterPro" id="IPR000515">
    <property type="entry name" value="MetI-like"/>
</dbReference>
<dbReference type="Pfam" id="PF00528">
    <property type="entry name" value="BPD_transp_1"/>
    <property type="match status" value="1"/>
</dbReference>
<dbReference type="PROSITE" id="PS50928">
    <property type="entry name" value="ABC_TM1"/>
    <property type="match status" value="1"/>
</dbReference>
<feature type="transmembrane region" description="Helical" evidence="8">
    <location>
        <begin position="20"/>
        <end position="42"/>
    </location>
</feature>
<evidence type="ECO:0000259" key="9">
    <source>
        <dbReference type="PROSITE" id="PS50928"/>
    </source>
</evidence>
<keyword evidence="3" id="KW-0813">Transport</keyword>
<dbReference type="InterPro" id="IPR035906">
    <property type="entry name" value="MetI-like_sf"/>
</dbReference>
<evidence type="ECO:0000256" key="6">
    <source>
        <dbReference type="ARBA" id="ARBA00022989"/>
    </source>
</evidence>
<evidence type="ECO:0000256" key="3">
    <source>
        <dbReference type="ARBA" id="ARBA00022448"/>
    </source>
</evidence>
<dbReference type="GO" id="GO:0005886">
    <property type="term" value="C:plasma membrane"/>
    <property type="evidence" value="ECO:0007669"/>
    <property type="project" value="UniProtKB-SubCell"/>
</dbReference>
<evidence type="ECO:0000256" key="5">
    <source>
        <dbReference type="ARBA" id="ARBA00022692"/>
    </source>
</evidence>
<organism evidence="10">
    <name type="scientific">freshwater metagenome</name>
    <dbReference type="NCBI Taxonomy" id="449393"/>
    <lineage>
        <taxon>unclassified sequences</taxon>
        <taxon>metagenomes</taxon>
        <taxon>ecological metagenomes</taxon>
    </lineage>
</organism>
<dbReference type="SUPFAM" id="SSF161098">
    <property type="entry name" value="MetI-like"/>
    <property type="match status" value="1"/>
</dbReference>
<proteinExistence type="inferred from homology"/>
<dbReference type="AlphaFoldDB" id="A0A6J6LI94"/>
<feature type="transmembrane region" description="Helical" evidence="8">
    <location>
        <begin position="80"/>
        <end position="103"/>
    </location>
</feature>
<accession>A0A6J6LI94</accession>
<feature type="transmembrane region" description="Helical" evidence="8">
    <location>
        <begin position="261"/>
        <end position="282"/>
    </location>
</feature>
<dbReference type="GO" id="GO:0055085">
    <property type="term" value="P:transmembrane transport"/>
    <property type="evidence" value="ECO:0007669"/>
    <property type="project" value="InterPro"/>
</dbReference>
<evidence type="ECO:0000313" key="11">
    <source>
        <dbReference type="EMBL" id="CAB4788877.1"/>
    </source>
</evidence>
<reference evidence="10" key="1">
    <citation type="submission" date="2020-05" db="EMBL/GenBank/DDBJ databases">
        <authorList>
            <person name="Chiriac C."/>
            <person name="Salcher M."/>
            <person name="Ghai R."/>
            <person name="Kavagutti S V."/>
        </authorList>
    </citation>
    <scope>NUCLEOTIDE SEQUENCE</scope>
</reference>
<gene>
    <name evidence="10" type="ORF">UFOPK2242_00929</name>
    <name evidence="11" type="ORF">UFOPK2925_01284</name>
    <name evidence="12" type="ORF">UFOPK4071_00639</name>
</gene>
<protein>
    <submittedName>
        <fullName evidence="10">Unannotated protein</fullName>
    </submittedName>
</protein>
<comment type="subcellular location">
    <subcellularLocation>
        <location evidence="1">Cell membrane</location>
        <topology evidence="1">Multi-pass membrane protein</topology>
    </subcellularLocation>
</comment>
<keyword evidence="5 8" id="KW-0812">Transmembrane</keyword>
<evidence type="ECO:0000256" key="7">
    <source>
        <dbReference type="ARBA" id="ARBA00023136"/>
    </source>
</evidence>
<feature type="domain" description="ABC transmembrane type-1" evidence="9">
    <location>
        <begin position="76"/>
        <end position="282"/>
    </location>
</feature>